<organism evidence="2 3">
    <name type="scientific">Flavobacterium succinicans</name>
    <dbReference type="NCBI Taxonomy" id="29536"/>
    <lineage>
        <taxon>Bacteria</taxon>
        <taxon>Pseudomonadati</taxon>
        <taxon>Bacteroidota</taxon>
        <taxon>Flavobacteriia</taxon>
        <taxon>Flavobacteriales</taxon>
        <taxon>Flavobacteriaceae</taxon>
        <taxon>Flavobacterium</taxon>
    </lineage>
</organism>
<dbReference type="PANTHER" id="PTHR33993">
    <property type="entry name" value="GLYOXALASE-RELATED"/>
    <property type="match status" value="1"/>
</dbReference>
<dbReference type="CDD" id="cd07247">
    <property type="entry name" value="SgaA_N_like"/>
    <property type="match status" value="1"/>
</dbReference>
<dbReference type="InterPro" id="IPR052164">
    <property type="entry name" value="Anthracycline_SecMetBiosynth"/>
</dbReference>
<dbReference type="EMBL" id="FOUT01000009">
    <property type="protein sequence ID" value="SFN25530.1"/>
    <property type="molecule type" value="Genomic_DNA"/>
</dbReference>
<evidence type="ECO:0000313" key="2">
    <source>
        <dbReference type="EMBL" id="SFN25530.1"/>
    </source>
</evidence>
<gene>
    <name evidence="2" type="ORF">SAMN05444143_1094</name>
</gene>
<evidence type="ECO:0000313" key="3">
    <source>
        <dbReference type="Proteomes" id="UP000182961"/>
    </source>
</evidence>
<evidence type="ECO:0000259" key="1">
    <source>
        <dbReference type="PROSITE" id="PS51819"/>
    </source>
</evidence>
<feature type="domain" description="VOC" evidence="1">
    <location>
        <begin position="6"/>
        <end position="126"/>
    </location>
</feature>
<dbReference type="PROSITE" id="PS51819">
    <property type="entry name" value="VOC"/>
    <property type="match status" value="1"/>
</dbReference>
<dbReference type="PANTHER" id="PTHR33993:SF2">
    <property type="entry name" value="VOC DOMAIN-CONTAINING PROTEIN"/>
    <property type="match status" value="1"/>
</dbReference>
<dbReference type="InterPro" id="IPR029068">
    <property type="entry name" value="Glyas_Bleomycin-R_OHBP_Dase"/>
</dbReference>
<name>A0A1I4XJV0_9FLAO</name>
<dbReference type="eggNOG" id="COG3324">
    <property type="taxonomic scope" value="Bacteria"/>
</dbReference>
<dbReference type="AlphaFoldDB" id="A0A1I4XJV0"/>
<dbReference type="InterPro" id="IPR037523">
    <property type="entry name" value="VOC_core"/>
</dbReference>
<dbReference type="InterPro" id="IPR053863">
    <property type="entry name" value="Glyoxy/Ble-like_N"/>
</dbReference>
<accession>A0A1I4XJV0</accession>
<sequence>MRTVNAVTWFEIYVDDMDRARKFYETVLGEVMIPMPMPEGFSGQMVAFPWVEGATNSSGALVQDETRNPSAAGTLVYFACRDCAEELSRVEAAGGKVVALKFAIGEHGFCGLASDTEGNTIGFHSIH</sequence>
<dbReference type="RefSeq" id="WP_024982389.1">
    <property type="nucleotide sequence ID" value="NZ_CBCRUM010000006.1"/>
</dbReference>
<proteinExistence type="predicted"/>
<dbReference type="Proteomes" id="UP000182961">
    <property type="component" value="Unassembled WGS sequence"/>
</dbReference>
<dbReference type="SUPFAM" id="SSF54593">
    <property type="entry name" value="Glyoxalase/Bleomycin resistance protein/Dihydroxybiphenyl dioxygenase"/>
    <property type="match status" value="1"/>
</dbReference>
<keyword evidence="3" id="KW-1185">Reference proteome</keyword>
<reference evidence="3" key="1">
    <citation type="submission" date="2016-10" db="EMBL/GenBank/DDBJ databases">
        <authorList>
            <person name="Varghese N."/>
            <person name="Submissions S."/>
        </authorList>
    </citation>
    <scope>NUCLEOTIDE SEQUENCE [LARGE SCALE GENOMIC DNA]</scope>
    <source>
        <strain evidence="3">DSM 4002</strain>
    </source>
</reference>
<dbReference type="Pfam" id="PF22677">
    <property type="entry name" value="Ble-like_N"/>
    <property type="match status" value="1"/>
</dbReference>
<protein>
    <recommendedName>
        <fullName evidence="1">VOC domain-containing protein</fullName>
    </recommendedName>
</protein>
<dbReference type="Gene3D" id="3.10.180.10">
    <property type="entry name" value="2,3-Dihydroxybiphenyl 1,2-Dioxygenase, domain 1"/>
    <property type="match status" value="1"/>
</dbReference>